<accession>A0A410FZI1</accession>
<dbReference type="AlphaFoldDB" id="A0A410FZI1"/>
<organism evidence="1 2">
    <name type="scientific">Aequorivita ciconiae</name>
    <dbReference type="NCBI Taxonomy" id="2494375"/>
    <lineage>
        <taxon>Bacteria</taxon>
        <taxon>Pseudomonadati</taxon>
        <taxon>Bacteroidota</taxon>
        <taxon>Flavobacteriia</taxon>
        <taxon>Flavobacteriales</taxon>
        <taxon>Flavobacteriaceae</taxon>
        <taxon>Aequorivita</taxon>
    </lineage>
</organism>
<keyword evidence="2" id="KW-1185">Reference proteome</keyword>
<sequence>MKWAHISTHYFGKSRSWFRQKLNGYDGNNNESDFTEEEKELLKNSLYDLSERIRKCADKI</sequence>
<dbReference type="InterPro" id="IPR032483">
    <property type="entry name" value="DUF5053"/>
</dbReference>
<evidence type="ECO:0000313" key="1">
    <source>
        <dbReference type="EMBL" id="QAA80409.1"/>
    </source>
</evidence>
<dbReference type="RefSeq" id="WP_128248810.1">
    <property type="nucleotide sequence ID" value="NZ_CP034951.1"/>
</dbReference>
<evidence type="ECO:0000313" key="2">
    <source>
        <dbReference type="Proteomes" id="UP000285517"/>
    </source>
</evidence>
<reference evidence="1 2" key="1">
    <citation type="submission" date="2019-01" db="EMBL/GenBank/DDBJ databases">
        <title>Complete genome sequencing of Aequorivita sp. H23M31.</title>
        <authorList>
            <person name="Bae J.-W."/>
        </authorList>
    </citation>
    <scope>NUCLEOTIDE SEQUENCE [LARGE SCALE GENOMIC DNA]</scope>
    <source>
        <strain evidence="1 2">H23M31</strain>
    </source>
</reference>
<dbReference type="Pfam" id="PF16476">
    <property type="entry name" value="DUF5053"/>
    <property type="match status" value="1"/>
</dbReference>
<proteinExistence type="predicted"/>
<gene>
    <name evidence="1" type="ORF">EI546_01090</name>
</gene>
<dbReference type="OrthoDB" id="1072895at2"/>
<dbReference type="Proteomes" id="UP000285517">
    <property type="component" value="Chromosome"/>
</dbReference>
<dbReference type="KEGG" id="aev:EI546_01090"/>
<name>A0A410FZI1_9FLAO</name>
<dbReference type="EMBL" id="CP034951">
    <property type="protein sequence ID" value="QAA80409.1"/>
    <property type="molecule type" value="Genomic_DNA"/>
</dbReference>
<protein>
    <submittedName>
        <fullName evidence="1">DUF5053 domain-containing protein</fullName>
    </submittedName>
</protein>